<protein>
    <submittedName>
        <fullName evidence="2">Uncharacterized protein</fullName>
    </submittedName>
</protein>
<reference evidence="2" key="1">
    <citation type="submission" date="2024-10" db="EMBL/GenBank/DDBJ databases">
        <authorList>
            <person name="Ryan C."/>
        </authorList>
    </citation>
    <scope>NUCLEOTIDE SEQUENCE [LARGE SCALE GENOMIC DNA]</scope>
</reference>
<dbReference type="Proteomes" id="UP001497457">
    <property type="component" value="Chromosome 28b"/>
</dbReference>
<keyword evidence="3" id="KW-1185">Reference proteome</keyword>
<gene>
    <name evidence="2" type="ORF">URODEC1_LOCUS71058</name>
</gene>
<dbReference type="AlphaFoldDB" id="A0ABC9C455"/>
<name>A0ABC9C455_9POAL</name>
<evidence type="ECO:0000256" key="1">
    <source>
        <dbReference type="SAM" id="MobiDB-lite"/>
    </source>
</evidence>
<dbReference type="EMBL" id="OZ075138">
    <property type="protein sequence ID" value="CAL5012802.1"/>
    <property type="molecule type" value="Genomic_DNA"/>
</dbReference>
<evidence type="ECO:0000313" key="3">
    <source>
        <dbReference type="Proteomes" id="UP001497457"/>
    </source>
</evidence>
<organism evidence="2 3">
    <name type="scientific">Urochloa decumbens</name>
    <dbReference type="NCBI Taxonomy" id="240449"/>
    <lineage>
        <taxon>Eukaryota</taxon>
        <taxon>Viridiplantae</taxon>
        <taxon>Streptophyta</taxon>
        <taxon>Embryophyta</taxon>
        <taxon>Tracheophyta</taxon>
        <taxon>Spermatophyta</taxon>
        <taxon>Magnoliopsida</taxon>
        <taxon>Liliopsida</taxon>
        <taxon>Poales</taxon>
        <taxon>Poaceae</taxon>
        <taxon>PACMAD clade</taxon>
        <taxon>Panicoideae</taxon>
        <taxon>Panicodae</taxon>
        <taxon>Paniceae</taxon>
        <taxon>Melinidinae</taxon>
        <taxon>Urochloa</taxon>
    </lineage>
</organism>
<evidence type="ECO:0000313" key="2">
    <source>
        <dbReference type="EMBL" id="CAL5012802.1"/>
    </source>
</evidence>
<proteinExistence type="predicted"/>
<feature type="region of interest" description="Disordered" evidence="1">
    <location>
        <begin position="1"/>
        <end position="42"/>
    </location>
</feature>
<accession>A0ABC9C455</accession>
<sequence length="186" mass="19578">MAAGGRCPRRRSWIRRRRGDSKLGGHGGGNDDPVLTPGGRSHCRDWRCVRGHRSRLQGRMRVAANGDVYVPDSENEESDMEVGGSDVAVSGGATATVDGIAVGGDKDTVDAVDVVDVVAESIPADAVKVAAERGDTDGIKVAVGAASGEKMHPEVVARLEKLLPHIDPSFRDIFVTHVKGFGACLL</sequence>
<feature type="compositionally biased region" description="Basic residues" evidence="1">
    <location>
        <begin position="7"/>
        <end position="19"/>
    </location>
</feature>